<keyword evidence="7" id="KW-0969">Cilium</keyword>
<proteinExistence type="inferred from homology"/>
<comment type="subunit">
    <text evidence="6">The basal body constitutes a major portion of the flagellar organelle and consists of a number of rings mounted on a central rod.</text>
</comment>
<evidence type="ECO:0000313" key="7">
    <source>
        <dbReference type="EMBL" id="TWJ18024.1"/>
    </source>
</evidence>
<comment type="similarity">
    <text evidence="2 6">Belongs to the flagella basal body rod proteins family.</text>
</comment>
<evidence type="ECO:0000256" key="3">
    <source>
        <dbReference type="ARBA" id="ARBA00014376"/>
    </source>
</evidence>
<dbReference type="Proteomes" id="UP000319449">
    <property type="component" value="Unassembled WGS sequence"/>
</dbReference>
<evidence type="ECO:0000313" key="8">
    <source>
        <dbReference type="Proteomes" id="UP000319449"/>
    </source>
</evidence>
<evidence type="ECO:0000256" key="4">
    <source>
        <dbReference type="ARBA" id="ARBA00023143"/>
    </source>
</evidence>
<dbReference type="OrthoDB" id="9788334at2"/>
<dbReference type="InterPro" id="IPR006300">
    <property type="entry name" value="FlgB"/>
</dbReference>
<sequence length="141" mass="15535">MPVDGLFSNTVELLGKSIDLRTRNHNLISANMANAETPGYMPTRLSFEGELKEALQGQKKGTTLVPAHPRHIPVKGMRRSLDQVQGTLEETPAPNPGRDGNRVELEQEMAKMAENQILYNASVQILAKKFEGIKQAIKGTN</sequence>
<keyword evidence="8" id="KW-1185">Reference proteome</keyword>
<dbReference type="GO" id="GO:0030694">
    <property type="term" value="C:bacterial-type flagellum basal body, rod"/>
    <property type="evidence" value="ECO:0007669"/>
    <property type="project" value="InterPro"/>
</dbReference>
<keyword evidence="7" id="KW-0966">Cell projection</keyword>
<keyword evidence="7" id="KW-0282">Flagellum</keyword>
<dbReference type="PIRSF" id="PIRSF002889">
    <property type="entry name" value="Rod_FlgB"/>
    <property type="match status" value="1"/>
</dbReference>
<dbReference type="EMBL" id="VLLN01000018">
    <property type="protein sequence ID" value="TWJ18024.1"/>
    <property type="molecule type" value="Genomic_DNA"/>
</dbReference>
<comment type="caution">
    <text evidence="7">The sequence shown here is derived from an EMBL/GenBank/DDBJ whole genome shotgun (WGS) entry which is preliminary data.</text>
</comment>
<protein>
    <recommendedName>
        <fullName evidence="3 6">Flagellar basal body rod protein FlgB</fullName>
    </recommendedName>
</protein>
<evidence type="ECO:0000256" key="5">
    <source>
        <dbReference type="ARBA" id="ARBA00024934"/>
    </source>
</evidence>
<comment type="subcellular location">
    <subcellularLocation>
        <location evidence="1 6">Bacterial flagellum basal body</location>
    </subcellularLocation>
</comment>
<reference evidence="7 8" key="1">
    <citation type="submission" date="2019-07" db="EMBL/GenBank/DDBJ databases">
        <title>Genomic Encyclopedia of Archaeal and Bacterial Type Strains, Phase II (KMG-II): from individual species to whole genera.</title>
        <authorList>
            <person name="Goeker M."/>
        </authorList>
    </citation>
    <scope>NUCLEOTIDE SEQUENCE [LARGE SCALE GENOMIC DNA]</scope>
    <source>
        <strain evidence="7 8">ATCC BAA-1139</strain>
    </source>
</reference>
<dbReference type="GO" id="GO:0071973">
    <property type="term" value="P:bacterial-type flagellum-dependent cell motility"/>
    <property type="evidence" value="ECO:0007669"/>
    <property type="project" value="InterPro"/>
</dbReference>
<dbReference type="RefSeq" id="WP_145023780.1">
    <property type="nucleotide sequence ID" value="NZ_VLLN01000018.1"/>
</dbReference>
<accession>A0A562VJR1</accession>
<dbReference type="AlphaFoldDB" id="A0A562VJR1"/>
<evidence type="ECO:0000256" key="6">
    <source>
        <dbReference type="PIRNR" id="PIRNR002889"/>
    </source>
</evidence>
<keyword evidence="4 6" id="KW-0975">Bacterial flagellum</keyword>
<dbReference type="NCBIfam" id="TIGR01396">
    <property type="entry name" value="FlgB"/>
    <property type="match status" value="1"/>
</dbReference>
<organism evidence="7 8">
    <name type="scientific">Geobacter argillaceus</name>
    <dbReference type="NCBI Taxonomy" id="345631"/>
    <lineage>
        <taxon>Bacteria</taxon>
        <taxon>Pseudomonadati</taxon>
        <taxon>Thermodesulfobacteriota</taxon>
        <taxon>Desulfuromonadia</taxon>
        <taxon>Geobacterales</taxon>
        <taxon>Geobacteraceae</taxon>
        <taxon>Geobacter</taxon>
    </lineage>
</organism>
<comment type="function">
    <text evidence="5 6">Structural component of flagellum, the bacterial motility apparatus. Part of the rod structure of flagellar basal body.</text>
</comment>
<evidence type="ECO:0000256" key="2">
    <source>
        <dbReference type="ARBA" id="ARBA00009677"/>
    </source>
</evidence>
<evidence type="ECO:0000256" key="1">
    <source>
        <dbReference type="ARBA" id="ARBA00004117"/>
    </source>
</evidence>
<name>A0A562VJR1_9BACT</name>
<gene>
    <name evidence="7" type="ORF">JN12_02785</name>
</gene>